<accession>A0A1F6NKV4</accession>
<dbReference type="InterPro" id="IPR027417">
    <property type="entry name" value="P-loop_NTPase"/>
</dbReference>
<dbReference type="Proteomes" id="UP000177803">
    <property type="component" value="Unassembled WGS sequence"/>
</dbReference>
<sequence>MEKQIKNGAPELFFNRTDSGEVVIAGFATKCVSSNVRCANIVWESTELGYGVGKEGDVVLVEVVSDIGSRQYLENQLGVNRRLYKGDRFVGVLANRHSGTEESGDVPPEGINIQVGTELHLLSTSGLVGISTNIPATMGQKPLQLKVLGIVAQDGLPLDLLDLCGPQDDVVNPSAPIIVVGGTSSDVGKTTTSAGLIRVLSQKGLRVAATKISGTGNLQDVFLLHDAGAKIWFEFPDVGLPSTYTSPARFRKGIYTLLNRINAQKPDVIIAEAGGDIIEANIPTFLSDPAIAKYIKAIMMVPGDVLGMIGSINYAQKLIPDVPIFFTDPKEKNAFTTRIRVGQVLPGFDLFNSLDLEEVEQVLRKILPDLAYGQKDSEKK</sequence>
<name>A0A1F6NKV4_9BACT</name>
<feature type="domain" description="CobQ/CobB/MinD/ParA nucleotide binding" evidence="1">
    <location>
        <begin position="178"/>
        <end position="222"/>
    </location>
</feature>
<organism evidence="2 3">
    <name type="scientific">Candidatus Magasanikbacteria bacterium RIFOXYA2_FULL_44_8</name>
    <dbReference type="NCBI Taxonomy" id="1798696"/>
    <lineage>
        <taxon>Bacteria</taxon>
        <taxon>Candidatus Magasanikiibacteriota</taxon>
    </lineage>
</organism>
<dbReference type="SUPFAM" id="SSF52540">
    <property type="entry name" value="P-loop containing nucleoside triphosphate hydrolases"/>
    <property type="match status" value="1"/>
</dbReference>
<dbReference type="EMBL" id="MFQR01000016">
    <property type="protein sequence ID" value="OGH84499.1"/>
    <property type="molecule type" value="Genomic_DNA"/>
</dbReference>
<comment type="caution">
    <text evidence="2">The sequence shown here is derived from an EMBL/GenBank/DDBJ whole genome shotgun (WGS) entry which is preliminary data.</text>
</comment>
<dbReference type="AlphaFoldDB" id="A0A1F6NKV4"/>
<reference evidence="2 3" key="1">
    <citation type="journal article" date="2016" name="Nat. Commun.">
        <title>Thousands of microbial genomes shed light on interconnected biogeochemical processes in an aquifer system.</title>
        <authorList>
            <person name="Anantharaman K."/>
            <person name="Brown C.T."/>
            <person name="Hug L.A."/>
            <person name="Sharon I."/>
            <person name="Castelle C.J."/>
            <person name="Probst A.J."/>
            <person name="Thomas B.C."/>
            <person name="Singh A."/>
            <person name="Wilkins M.J."/>
            <person name="Karaoz U."/>
            <person name="Brodie E.L."/>
            <person name="Williams K.H."/>
            <person name="Hubbard S.S."/>
            <person name="Banfield J.F."/>
        </authorList>
    </citation>
    <scope>NUCLEOTIDE SEQUENCE [LARGE SCALE GENOMIC DNA]</scope>
</reference>
<dbReference type="InterPro" id="IPR002586">
    <property type="entry name" value="CobQ/CobB/MinD/ParA_Nub-bd_dom"/>
</dbReference>
<proteinExistence type="predicted"/>
<evidence type="ECO:0000313" key="3">
    <source>
        <dbReference type="Proteomes" id="UP000177803"/>
    </source>
</evidence>
<gene>
    <name evidence="2" type="ORF">A2261_01745</name>
</gene>
<dbReference type="Gene3D" id="3.40.50.300">
    <property type="entry name" value="P-loop containing nucleotide triphosphate hydrolases"/>
    <property type="match status" value="1"/>
</dbReference>
<evidence type="ECO:0000259" key="1">
    <source>
        <dbReference type="Pfam" id="PF01656"/>
    </source>
</evidence>
<dbReference type="Pfam" id="PF01656">
    <property type="entry name" value="CbiA"/>
    <property type="match status" value="1"/>
</dbReference>
<protein>
    <recommendedName>
        <fullName evidence="1">CobQ/CobB/MinD/ParA nucleotide binding domain-containing protein</fullName>
    </recommendedName>
</protein>
<evidence type="ECO:0000313" key="2">
    <source>
        <dbReference type="EMBL" id="OGH84499.1"/>
    </source>
</evidence>